<evidence type="ECO:0000313" key="6">
    <source>
        <dbReference type="EMBL" id="CAD5116427.1"/>
    </source>
</evidence>
<keyword evidence="7" id="KW-1185">Reference proteome</keyword>
<organism evidence="6 7">
    <name type="scientific">Dimorphilus gyrociliatus</name>
    <dbReference type="NCBI Taxonomy" id="2664684"/>
    <lineage>
        <taxon>Eukaryota</taxon>
        <taxon>Metazoa</taxon>
        <taxon>Spiralia</taxon>
        <taxon>Lophotrochozoa</taxon>
        <taxon>Annelida</taxon>
        <taxon>Polychaeta</taxon>
        <taxon>Polychaeta incertae sedis</taxon>
        <taxon>Dinophilidae</taxon>
        <taxon>Dimorphilus</taxon>
    </lineage>
</organism>
<keyword evidence="5" id="KW-0812">Transmembrane</keyword>
<keyword evidence="1" id="KW-0433">Leucine-rich repeat</keyword>
<dbReference type="InterPro" id="IPR032675">
    <property type="entry name" value="LRR_dom_sf"/>
</dbReference>
<evidence type="ECO:0000256" key="2">
    <source>
        <dbReference type="ARBA" id="ARBA00022729"/>
    </source>
</evidence>
<feature type="compositionally biased region" description="Polar residues" evidence="4">
    <location>
        <begin position="250"/>
        <end position="259"/>
    </location>
</feature>
<dbReference type="InterPro" id="IPR050541">
    <property type="entry name" value="LRR_TM_domain-containing"/>
</dbReference>
<keyword evidence="2" id="KW-0732">Signal</keyword>
<dbReference type="PANTHER" id="PTHR24369:SF210">
    <property type="entry name" value="CHAOPTIN-RELATED"/>
    <property type="match status" value="1"/>
</dbReference>
<dbReference type="EMBL" id="CAJFCJ010000006">
    <property type="protein sequence ID" value="CAD5116427.1"/>
    <property type="molecule type" value="Genomic_DNA"/>
</dbReference>
<feature type="transmembrane region" description="Helical" evidence="5">
    <location>
        <begin position="150"/>
        <end position="171"/>
    </location>
</feature>
<sequence>MLQHLESGLFAKADNLRYVDISFNRLQDLPSNLVGYRTDIRRLDLAYNKLTVFNNDLSEALHFCRLNLTGNFMDCTCALSSLRQLMVLTSANSPSCRSPEQHIGKRLHQIHGKNLLCAEEAGSRVRYEIYGKGHSHYLPKNFVSQYDPKIGYGTAVTLFAMLVGFLACVIIDKVKRRLKKRIRAKRGFLTPTAPSRGASSRSRNSVAMYESCKLAQRDAFDAWASASTSDVNDSPTGASRSSFRVKCRSPSLQRQTTVI</sequence>
<gene>
    <name evidence="6" type="ORF">DGYR_LOCUS5065</name>
</gene>
<keyword evidence="5" id="KW-0472">Membrane</keyword>
<reference evidence="6 7" key="1">
    <citation type="submission" date="2020-08" db="EMBL/GenBank/DDBJ databases">
        <authorList>
            <person name="Hejnol A."/>
        </authorList>
    </citation>
    <scope>NUCLEOTIDE SEQUENCE [LARGE SCALE GENOMIC DNA]</scope>
</reference>
<name>A0A7I8VJM6_9ANNE</name>
<dbReference type="Gene3D" id="3.80.10.10">
    <property type="entry name" value="Ribonuclease Inhibitor"/>
    <property type="match status" value="1"/>
</dbReference>
<protein>
    <submittedName>
        <fullName evidence="6">Uncharacterized protein</fullName>
    </submittedName>
</protein>
<dbReference type="Proteomes" id="UP000549394">
    <property type="component" value="Unassembled WGS sequence"/>
</dbReference>
<keyword evidence="5" id="KW-1133">Transmembrane helix</keyword>
<evidence type="ECO:0000313" key="7">
    <source>
        <dbReference type="Proteomes" id="UP000549394"/>
    </source>
</evidence>
<dbReference type="OrthoDB" id="1526598at2759"/>
<proteinExistence type="predicted"/>
<dbReference type="PANTHER" id="PTHR24369">
    <property type="entry name" value="ANTIGEN BSP, PUTATIVE-RELATED"/>
    <property type="match status" value="1"/>
</dbReference>
<evidence type="ECO:0000256" key="5">
    <source>
        <dbReference type="SAM" id="Phobius"/>
    </source>
</evidence>
<comment type="caution">
    <text evidence="6">The sequence shown here is derived from an EMBL/GenBank/DDBJ whole genome shotgun (WGS) entry which is preliminary data.</text>
</comment>
<keyword evidence="3" id="KW-0677">Repeat</keyword>
<dbReference type="AlphaFoldDB" id="A0A7I8VJM6"/>
<feature type="compositionally biased region" description="Polar residues" evidence="4">
    <location>
        <begin position="227"/>
        <end position="242"/>
    </location>
</feature>
<evidence type="ECO:0000256" key="4">
    <source>
        <dbReference type="SAM" id="MobiDB-lite"/>
    </source>
</evidence>
<accession>A0A7I8VJM6</accession>
<feature type="region of interest" description="Disordered" evidence="4">
    <location>
        <begin position="227"/>
        <end position="259"/>
    </location>
</feature>
<dbReference type="GO" id="GO:0005886">
    <property type="term" value="C:plasma membrane"/>
    <property type="evidence" value="ECO:0007669"/>
    <property type="project" value="TreeGrafter"/>
</dbReference>
<dbReference type="SUPFAM" id="SSF52058">
    <property type="entry name" value="L domain-like"/>
    <property type="match status" value="1"/>
</dbReference>
<evidence type="ECO:0000256" key="3">
    <source>
        <dbReference type="ARBA" id="ARBA00022737"/>
    </source>
</evidence>
<evidence type="ECO:0000256" key="1">
    <source>
        <dbReference type="ARBA" id="ARBA00022614"/>
    </source>
</evidence>